<organism evidence="1 2">
    <name type="scientific">Hemibagrus wyckioides</name>
    <dbReference type="NCBI Taxonomy" id="337641"/>
    <lineage>
        <taxon>Eukaryota</taxon>
        <taxon>Metazoa</taxon>
        <taxon>Chordata</taxon>
        <taxon>Craniata</taxon>
        <taxon>Vertebrata</taxon>
        <taxon>Euteleostomi</taxon>
        <taxon>Actinopterygii</taxon>
        <taxon>Neopterygii</taxon>
        <taxon>Teleostei</taxon>
        <taxon>Ostariophysi</taxon>
        <taxon>Siluriformes</taxon>
        <taxon>Bagridae</taxon>
        <taxon>Hemibagrus</taxon>
    </lineage>
</organism>
<sequence length="115" mass="12740">MFPCLLCELGVDKQRRVTSRGSLEAGSAGLRGSEASTHTVLFETRNQSGSKAELTKTKPELKLIHNLQLQRSHLLEALKGIKLLGAEQIIEVSPAYTRLHQMTRSFLSSSSDFKE</sequence>
<gene>
    <name evidence="1" type="ORF">KOW79_019102</name>
</gene>
<dbReference type="Proteomes" id="UP000824219">
    <property type="component" value="Linkage Group LG23"/>
</dbReference>
<dbReference type="EMBL" id="JAHKSW010000023">
    <property type="protein sequence ID" value="KAG7318067.1"/>
    <property type="molecule type" value="Genomic_DNA"/>
</dbReference>
<reference evidence="1 2" key="1">
    <citation type="submission" date="2021-06" db="EMBL/GenBank/DDBJ databases">
        <title>Chromosome-level genome assembly of the red-tail catfish (Hemibagrus wyckioides).</title>
        <authorList>
            <person name="Shao F."/>
        </authorList>
    </citation>
    <scope>NUCLEOTIDE SEQUENCE [LARGE SCALE GENOMIC DNA]</scope>
    <source>
        <strain evidence="1">EC202008001</strain>
        <tissue evidence="1">Blood</tissue>
    </source>
</reference>
<protein>
    <submittedName>
        <fullName evidence="1">Uncharacterized protein</fullName>
    </submittedName>
</protein>
<proteinExistence type="predicted"/>
<accession>A0A9D3SBL8</accession>
<keyword evidence="2" id="KW-1185">Reference proteome</keyword>
<comment type="caution">
    <text evidence="1">The sequence shown here is derived from an EMBL/GenBank/DDBJ whole genome shotgun (WGS) entry which is preliminary data.</text>
</comment>
<name>A0A9D3SBL8_9TELE</name>
<dbReference type="AlphaFoldDB" id="A0A9D3SBL8"/>
<evidence type="ECO:0000313" key="1">
    <source>
        <dbReference type="EMBL" id="KAG7318067.1"/>
    </source>
</evidence>
<evidence type="ECO:0000313" key="2">
    <source>
        <dbReference type="Proteomes" id="UP000824219"/>
    </source>
</evidence>